<feature type="transmembrane region" description="Helical" evidence="6">
    <location>
        <begin position="21"/>
        <end position="45"/>
    </location>
</feature>
<evidence type="ECO:0000256" key="2">
    <source>
        <dbReference type="ARBA" id="ARBA00022475"/>
    </source>
</evidence>
<protein>
    <submittedName>
        <fullName evidence="8">Putative membrane protein YckC, RDD family</fullName>
    </submittedName>
</protein>
<dbReference type="Proteomes" id="UP000287853">
    <property type="component" value="Unassembled WGS sequence"/>
</dbReference>
<organism evidence="8 9">
    <name type="scientific">Candidatus Electrothrix aarhusensis</name>
    <dbReference type="NCBI Taxonomy" id="1859131"/>
    <lineage>
        <taxon>Bacteria</taxon>
        <taxon>Pseudomonadati</taxon>
        <taxon>Thermodesulfobacteriota</taxon>
        <taxon>Desulfobulbia</taxon>
        <taxon>Desulfobulbales</taxon>
        <taxon>Desulfobulbaceae</taxon>
        <taxon>Candidatus Electrothrix</taxon>
    </lineage>
</organism>
<proteinExistence type="predicted"/>
<dbReference type="InterPro" id="IPR010432">
    <property type="entry name" value="RDD"/>
</dbReference>
<dbReference type="InterPro" id="IPR051791">
    <property type="entry name" value="Pra-immunoreactive"/>
</dbReference>
<evidence type="ECO:0000256" key="4">
    <source>
        <dbReference type="ARBA" id="ARBA00022989"/>
    </source>
</evidence>
<sequence length="204" mass="24197">MKSEILPMEFSELDEKIYAGFWRRFGAFWVDFFIVIPVSIGIVYINNLGRLNLLYTLFPSYVFFFIYHIYFVKLWGATPGKIITKIKIIRSDGLSLGWKEAFLRHIIQFVLGILAAIALSIPLINMTDVEFSSMSFMEQQRLMIQLAPFWYKFVHWSNNIWIWSEFIVLLINKRKRALHDYVAGTVVIKKKHENLAEQWYLKNQ</sequence>
<keyword evidence="4 6" id="KW-1133">Transmembrane helix</keyword>
<keyword evidence="3 6" id="KW-0812">Transmembrane</keyword>
<keyword evidence="9" id="KW-1185">Reference proteome</keyword>
<evidence type="ECO:0000259" key="7">
    <source>
        <dbReference type="Pfam" id="PF06271"/>
    </source>
</evidence>
<accession>A0A444ISL7</accession>
<evidence type="ECO:0000256" key="6">
    <source>
        <dbReference type="SAM" id="Phobius"/>
    </source>
</evidence>
<name>A0A444ISL7_9BACT</name>
<evidence type="ECO:0000313" key="8">
    <source>
        <dbReference type="EMBL" id="RWX43899.1"/>
    </source>
</evidence>
<evidence type="ECO:0000256" key="3">
    <source>
        <dbReference type="ARBA" id="ARBA00022692"/>
    </source>
</evidence>
<dbReference type="PANTHER" id="PTHR36115">
    <property type="entry name" value="PROLINE-RICH ANTIGEN HOMOLOG-RELATED"/>
    <property type="match status" value="1"/>
</dbReference>
<reference evidence="8 9" key="1">
    <citation type="submission" date="2017-01" db="EMBL/GenBank/DDBJ databases">
        <title>The cable genome- insights into the physiology and evolution of filamentous bacteria capable of sulfide oxidation via long distance electron transfer.</title>
        <authorList>
            <person name="Schreiber L."/>
            <person name="Bjerg J.T."/>
            <person name="Boggild A."/>
            <person name="Van De Vossenberg J."/>
            <person name="Meysman F."/>
            <person name="Nielsen L.P."/>
            <person name="Schramm A."/>
            <person name="Kjeldsen K.U."/>
        </authorList>
    </citation>
    <scope>NUCLEOTIDE SEQUENCE [LARGE SCALE GENOMIC DNA]</scope>
    <source>
        <strain evidence="8">MCF</strain>
    </source>
</reference>
<feature type="transmembrane region" description="Helical" evidence="6">
    <location>
        <begin position="51"/>
        <end position="72"/>
    </location>
</feature>
<evidence type="ECO:0000256" key="5">
    <source>
        <dbReference type="ARBA" id="ARBA00023136"/>
    </source>
</evidence>
<evidence type="ECO:0000256" key="1">
    <source>
        <dbReference type="ARBA" id="ARBA00004651"/>
    </source>
</evidence>
<feature type="domain" description="RDD" evidence="7">
    <location>
        <begin position="18"/>
        <end position="184"/>
    </location>
</feature>
<comment type="subcellular location">
    <subcellularLocation>
        <location evidence="1">Cell membrane</location>
        <topology evidence="1">Multi-pass membrane protein</topology>
    </subcellularLocation>
</comment>
<dbReference type="AlphaFoldDB" id="A0A444ISL7"/>
<dbReference type="GO" id="GO:0005886">
    <property type="term" value="C:plasma membrane"/>
    <property type="evidence" value="ECO:0007669"/>
    <property type="project" value="UniProtKB-SubCell"/>
</dbReference>
<keyword evidence="5 6" id="KW-0472">Membrane</keyword>
<dbReference type="EMBL" id="MTKO01000106">
    <property type="protein sequence ID" value="RWX43899.1"/>
    <property type="molecule type" value="Genomic_DNA"/>
</dbReference>
<gene>
    <name evidence="8" type="ORF">H206_02340</name>
</gene>
<feature type="transmembrane region" description="Helical" evidence="6">
    <location>
        <begin position="106"/>
        <end position="124"/>
    </location>
</feature>
<dbReference type="Pfam" id="PF06271">
    <property type="entry name" value="RDD"/>
    <property type="match status" value="1"/>
</dbReference>
<keyword evidence="2" id="KW-1003">Cell membrane</keyword>
<comment type="caution">
    <text evidence="8">The sequence shown here is derived from an EMBL/GenBank/DDBJ whole genome shotgun (WGS) entry which is preliminary data.</text>
</comment>
<evidence type="ECO:0000313" key="9">
    <source>
        <dbReference type="Proteomes" id="UP000287853"/>
    </source>
</evidence>
<dbReference type="PANTHER" id="PTHR36115:SF4">
    <property type="entry name" value="MEMBRANE PROTEIN"/>
    <property type="match status" value="1"/>
</dbReference>